<accession>A0A2P2M5Z2</accession>
<dbReference type="EMBL" id="GGEC01045161">
    <property type="protein sequence ID" value="MBX25645.1"/>
    <property type="molecule type" value="Transcribed_RNA"/>
</dbReference>
<sequence>MTLCEADELLRHSFYYLKWNACDYTQLKWLFECYRYYVSNLSIWS</sequence>
<dbReference type="AlphaFoldDB" id="A0A2P2M5Z2"/>
<proteinExistence type="predicted"/>
<organism evidence="1">
    <name type="scientific">Rhizophora mucronata</name>
    <name type="common">Asiatic mangrove</name>
    <dbReference type="NCBI Taxonomy" id="61149"/>
    <lineage>
        <taxon>Eukaryota</taxon>
        <taxon>Viridiplantae</taxon>
        <taxon>Streptophyta</taxon>
        <taxon>Embryophyta</taxon>
        <taxon>Tracheophyta</taxon>
        <taxon>Spermatophyta</taxon>
        <taxon>Magnoliopsida</taxon>
        <taxon>eudicotyledons</taxon>
        <taxon>Gunneridae</taxon>
        <taxon>Pentapetalae</taxon>
        <taxon>rosids</taxon>
        <taxon>fabids</taxon>
        <taxon>Malpighiales</taxon>
        <taxon>Rhizophoraceae</taxon>
        <taxon>Rhizophora</taxon>
    </lineage>
</organism>
<reference evidence="1" key="1">
    <citation type="submission" date="2018-02" db="EMBL/GenBank/DDBJ databases">
        <title>Rhizophora mucronata_Transcriptome.</title>
        <authorList>
            <person name="Meera S.P."/>
            <person name="Sreeshan A."/>
            <person name="Augustine A."/>
        </authorList>
    </citation>
    <scope>NUCLEOTIDE SEQUENCE</scope>
    <source>
        <tissue evidence="1">Leaf</tissue>
    </source>
</reference>
<protein>
    <submittedName>
        <fullName evidence="1">Uncharacterized protein</fullName>
    </submittedName>
</protein>
<evidence type="ECO:0000313" key="1">
    <source>
        <dbReference type="EMBL" id="MBX25645.1"/>
    </source>
</evidence>
<name>A0A2P2M5Z2_RHIMU</name>